<evidence type="ECO:0000256" key="1">
    <source>
        <dbReference type="ARBA" id="ARBA00022741"/>
    </source>
</evidence>
<name>A0ABY0TES1_9PROT</name>
<dbReference type="InterPro" id="IPR024590">
    <property type="entry name" value="HrpA_C"/>
</dbReference>
<keyword evidence="1" id="KW-0547">Nucleotide-binding</keyword>
<evidence type="ECO:0000259" key="6">
    <source>
        <dbReference type="PROSITE" id="PS51194"/>
    </source>
</evidence>
<dbReference type="InterPro" id="IPR010222">
    <property type="entry name" value="RNA_helicase_HrpA"/>
</dbReference>
<feature type="domain" description="Helicase C-terminal" evidence="6">
    <location>
        <begin position="222"/>
        <end position="404"/>
    </location>
</feature>
<dbReference type="PROSITE" id="PS51192">
    <property type="entry name" value="HELICASE_ATP_BIND_1"/>
    <property type="match status" value="1"/>
</dbReference>
<keyword evidence="2" id="KW-0378">Hydrolase</keyword>
<dbReference type="EMBL" id="FNKY01000001">
    <property type="protein sequence ID" value="SDQ71039.1"/>
    <property type="molecule type" value="Genomic_DNA"/>
</dbReference>
<dbReference type="InterPro" id="IPR027417">
    <property type="entry name" value="P-loop_NTPase"/>
</dbReference>
<dbReference type="InterPro" id="IPR001650">
    <property type="entry name" value="Helicase_C-like"/>
</dbReference>
<dbReference type="Proteomes" id="UP000183471">
    <property type="component" value="Unassembled WGS sequence"/>
</dbReference>
<keyword evidence="4" id="KW-0067">ATP-binding</keyword>
<dbReference type="InterPro" id="IPR011545">
    <property type="entry name" value="DEAD/DEAH_box_helicase_dom"/>
</dbReference>
<dbReference type="CDD" id="cd18791">
    <property type="entry name" value="SF2_C_RHA"/>
    <property type="match status" value="1"/>
</dbReference>
<dbReference type="Pfam" id="PF21010">
    <property type="entry name" value="HA2_C"/>
    <property type="match status" value="1"/>
</dbReference>
<dbReference type="SMART" id="SM00847">
    <property type="entry name" value="HA2"/>
    <property type="match status" value="1"/>
</dbReference>
<evidence type="ECO:0000313" key="7">
    <source>
        <dbReference type="EMBL" id="SDQ71039.1"/>
    </source>
</evidence>
<dbReference type="PANTHER" id="PTHR18934">
    <property type="entry name" value="ATP-DEPENDENT RNA HELICASE"/>
    <property type="match status" value="1"/>
</dbReference>
<evidence type="ECO:0000256" key="3">
    <source>
        <dbReference type="ARBA" id="ARBA00022806"/>
    </source>
</evidence>
<evidence type="ECO:0000259" key="5">
    <source>
        <dbReference type="PROSITE" id="PS51192"/>
    </source>
</evidence>
<gene>
    <name evidence="7" type="ORF">SAMN05216402_1965</name>
</gene>
<dbReference type="NCBIfam" id="NF008348">
    <property type="entry name" value="PRK11131.1"/>
    <property type="match status" value="1"/>
</dbReference>
<keyword evidence="3 7" id="KW-0347">Helicase</keyword>
<dbReference type="GO" id="GO:0004386">
    <property type="term" value="F:helicase activity"/>
    <property type="evidence" value="ECO:0007669"/>
    <property type="project" value="UniProtKB-KW"/>
</dbReference>
<reference evidence="7 8" key="1">
    <citation type="submission" date="2016-10" db="EMBL/GenBank/DDBJ databases">
        <authorList>
            <person name="Varghese N."/>
            <person name="Submissions S."/>
        </authorList>
    </citation>
    <scope>NUCLEOTIDE SEQUENCE [LARGE SCALE GENOMIC DNA]</scope>
    <source>
        <strain evidence="7 8">Nl1</strain>
    </source>
</reference>
<proteinExistence type="predicted"/>
<dbReference type="SMART" id="SM00490">
    <property type="entry name" value="HELICc"/>
    <property type="match status" value="1"/>
</dbReference>
<dbReference type="InterPro" id="IPR003593">
    <property type="entry name" value="AAA+_ATPase"/>
</dbReference>
<dbReference type="Pfam" id="PF00270">
    <property type="entry name" value="DEAD"/>
    <property type="match status" value="1"/>
</dbReference>
<dbReference type="Pfam" id="PF11898">
    <property type="entry name" value="DUF3418"/>
    <property type="match status" value="1"/>
</dbReference>
<feature type="domain" description="Helicase ATP-binding" evidence="5">
    <location>
        <begin position="29"/>
        <end position="192"/>
    </location>
</feature>
<dbReference type="SMART" id="SM00382">
    <property type="entry name" value="AAA"/>
    <property type="match status" value="1"/>
</dbReference>
<accession>A0ABY0TES1</accession>
<dbReference type="Pfam" id="PF07717">
    <property type="entry name" value="OB_NTP_bind"/>
    <property type="match status" value="1"/>
</dbReference>
<dbReference type="InterPro" id="IPR007502">
    <property type="entry name" value="Helicase-assoc_dom"/>
</dbReference>
<dbReference type="SUPFAM" id="SSF52540">
    <property type="entry name" value="P-loop containing nucleoside triphosphate hydrolases"/>
    <property type="match status" value="1"/>
</dbReference>
<keyword evidence="8" id="KW-1185">Reference proteome</keyword>
<evidence type="ECO:0000313" key="8">
    <source>
        <dbReference type="Proteomes" id="UP000183471"/>
    </source>
</evidence>
<dbReference type="Gene3D" id="1.20.120.1080">
    <property type="match status" value="1"/>
</dbReference>
<dbReference type="InterPro" id="IPR011709">
    <property type="entry name" value="DEAD-box_helicase_OB_fold"/>
</dbReference>
<protein>
    <submittedName>
        <fullName evidence="7">ATP-dependent helicase HrpA</fullName>
    </submittedName>
</protein>
<dbReference type="InterPro" id="IPR014001">
    <property type="entry name" value="Helicase_ATP-bd"/>
</dbReference>
<dbReference type="Gene3D" id="3.40.50.300">
    <property type="entry name" value="P-loop containing nucleotide triphosphate hydrolases"/>
    <property type="match status" value="2"/>
</dbReference>
<dbReference type="PROSITE" id="PS51194">
    <property type="entry name" value="HELICASE_CTER"/>
    <property type="match status" value="1"/>
</dbReference>
<evidence type="ECO:0000256" key="4">
    <source>
        <dbReference type="ARBA" id="ARBA00022840"/>
    </source>
</evidence>
<evidence type="ECO:0000256" key="2">
    <source>
        <dbReference type="ARBA" id="ARBA00022801"/>
    </source>
</evidence>
<dbReference type="PANTHER" id="PTHR18934:SF99">
    <property type="entry name" value="ATP-DEPENDENT RNA HELICASE DHX37-RELATED"/>
    <property type="match status" value="1"/>
</dbReference>
<dbReference type="Pfam" id="PF00271">
    <property type="entry name" value="Helicase_C"/>
    <property type="match status" value="1"/>
</dbReference>
<comment type="caution">
    <text evidence="7">The sequence shown here is derived from an EMBL/GenBank/DDBJ whole genome shotgun (WGS) entry which is preliminary data.</text>
</comment>
<sequence length="1283" mass="144863">MDTTWRLANLPKPVYPEDLPVVARRDDIMHAIRENQVVIVCGETGSGKTTQLPKICLELGRGVAGMIGHTQPRRIAARTVAMRIASELKSPLGHAVGYKVRFSDKIGSGTYIKLMTDGILLAETQGDPSLLAYDTIIIDEAHERSLNIDFLLGYFKQLLPRRPELKLIVTSATINAQRFSAHFDDAPVIEVSGRMYPVEVRYHAIGPDQNRTRDEDKEDEGDLEQAILDAVDETTRSGMGDILIFLPGEREIRETAEALRKHAFNRLGPGQGVGAGAEILPLFARLSYAEQERVFKPDGNVRRIVLATNVAETSLTVPGIRYVIDTGLARLNRYSYRNKVEQLQVEKISRASANQRAGRCGRVMSGICIRLYTEEDYLGRPEFTDPEILRSSLAAVILRMKSLKIGEAENFPFLEPPLPRMIADGYQLLSELGAMDDTADNNKALTSIGWRLAKFPIDPKIARMILAAKEENCLSEVLIIASALSVQDPRDRPFERREAADRTHQRFQDERSDFLGYLKLWDFFDELLKHKKSSRKLMAHCQENFLSHRRMREWREIHGQLHVLVTEMGLRPNQIPAGYDEIHRALLAGLLGNIGFKTEEDGEYLGARGIKFSIFPGSVLKKAKPKWVVAAELTETTKLYGRCAAKIDPLWVERIAGGLCKKHTFDPHWEKQPAQVVAYERVTLYGLAVVPKRRVYYGTINPKEAREIFIRSALAAGEYVTQAPFFEHNRKLIATVEALEHKARRQDVLVDEGEIFSFYDAIVPDGICNGVEFERWRRQAERENPHLLYLTQEYLMRHEANRITGEQYPDSMVVEGDDLPDGIALPLAYRFDPGHILDGVTVSVPLPLLNKLDAARFDRLVPGLVREKITWYLKALPKQIRRHAVPIPEFVTRFLESEESSVTTLPLRPLLPVSLTSALSRFVQAKTGVAIPQDVWRDEEPPPHLLMNYKIVDDAGQELAMSRDLSQLKAQLGQAAQLTFSRADSGERLPIERDDVKCWDFGDLPEEIAFTRAGKKLTGYPALVEREGKVAIHLFDTREAAQASMRGGVRQLLRFELKEQLKQLERNLPGLSQVALQLQTLISPGALKEDMLGAIMDRAFIADDTLPRREKDFVAQRQRARVRLPAVSEAAARIVQNIANECQSLLMKLSMAGGSAAGQPGGKLHAQLRAQLDKLVYPGFLGATPWDRLQHLPRYLKGMVLRFDKYPANAERDGHHGAVITGLWNQYEQRLERHRKTGINDSALTEFRWQIEELRISLFAQELKTPYPVSAKRLQKLWEEVSA</sequence>
<organism evidence="7 8">
    <name type="scientific">Nitrosospira multiformis</name>
    <dbReference type="NCBI Taxonomy" id="1231"/>
    <lineage>
        <taxon>Bacteria</taxon>
        <taxon>Pseudomonadati</taxon>
        <taxon>Pseudomonadota</taxon>
        <taxon>Betaproteobacteria</taxon>
        <taxon>Nitrosomonadales</taxon>
        <taxon>Nitrosomonadaceae</taxon>
        <taxon>Nitrosospira</taxon>
    </lineage>
</organism>
<dbReference type="SMART" id="SM00487">
    <property type="entry name" value="DEXDc"/>
    <property type="match status" value="1"/>
</dbReference>
<dbReference type="NCBIfam" id="TIGR01967">
    <property type="entry name" value="DEAH_box_HrpA"/>
    <property type="match status" value="1"/>
</dbReference>